<gene>
    <name evidence="1" type="ORF">T07_1273</name>
</gene>
<evidence type="ECO:0000313" key="1">
    <source>
        <dbReference type="EMBL" id="KRX17768.1"/>
    </source>
</evidence>
<name>A0A0V0RTJ7_9BILA</name>
<evidence type="ECO:0000313" key="2">
    <source>
        <dbReference type="Proteomes" id="UP000054630"/>
    </source>
</evidence>
<protein>
    <submittedName>
        <fullName evidence="1">Uncharacterized protein</fullName>
    </submittedName>
</protein>
<dbReference type="OrthoDB" id="10288345at2759"/>
<dbReference type="AlphaFoldDB" id="A0A0V0RTJ7"/>
<organism evidence="1 2">
    <name type="scientific">Trichinella nelsoni</name>
    <dbReference type="NCBI Taxonomy" id="6336"/>
    <lineage>
        <taxon>Eukaryota</taxon>
        <taxon>Metazoa</taxon>
        <taxon>Ecdysozoa</taxon>
        <taxon>Nematoda</taxon>
        <taxon>Enoplea</taxon>
        <taxon>Dorylaimia</taxon>
        <taxon>Trichinellida</taxon>
        <taxon>Trichinellidae</taxon>
        <taxon>Trichinella</taxon>
    </lineage>
</organism>
<sequence length="89" mass="10127">MRLILNSVQCGRAIFSETHSITHKHKLKAHFRRFKQQAVTSKIQQTAMQAGQRLTTVRLLLICQLNVNCLSLPSTSACIFLLQSSERFV</sequence>
<accession>A0A0V0RTJ7</accession>
<keyword evidence="2" id="KW-1185">Reference proteome</keyword>
<dbReference type="Proteomes" id="UP000054630">
    <property type="component" value="Unassembled WGS sequence"/>
</dbReference>
<reference evidence="1 2" key="1">
    <citation type="submission" date="2015-01" db="EMBL/GenBank/DDBJ databases">
        <title>Evolution of Trichinella species and genotypes.</title>
        <authorList>
            <person name="Korhonen P.K."/>
            <person name="Edoardo P."/>
            <person name="Giuseppe L.R."/>
            <person name="Gasser R.B."/>
        </authorList>
    </citation>
    <scope>NUCLEOTIDE SEQUENCE [LARGE SCALE GENOMIC DNA]</scope>
    <source>
        <strain evidence="1">ISS37</strain>
    </source>
</reference>
<comment type="caution">
    <text evidence="1">The sequence shown here is derived from an EMBL/GenBank/DDBJ whole genome shotgun (WGS) entry which is preliminary data.</text>
</comment>
<proteinExistence type="predicted"/>
<dbReference type="EMBL" id="JYDL01000082">
    <property type="protein sequence ID" value="KRX17768.1"/>
    <property type="molecule type" value="Genomic_DNA"/>
</dbReference>